<feature type="domain" description="C2H2-type" evidence="11">
    <location>
        <begin position="315"/>
        <end position="337"/>
    </location>
</feature>
<feature type="domain" description="C2H2-type" evidence="11">
    <location>
        <begin position="555"/>
        <end position="582"/>
    </location>
</feature>
<keyword evidence="3" id="KW-0677">Repeat</keyword>
<name>K1R3P4_MAGGI</name>
<feature type="compositionally biased region" description="Low complexity" evidence="10">
    <location>
        <begin position="206"/>
        <end position="217"/>
    </location>
</feature>
<dbReference type="GO" id="GO:0000977">
    <property type="term" value="F:RNA polymerase II transcription regulatory region sequence-specific DNA binding"/>
    <property type="evidence" value="ECO:0007669"/>
    <property type="project" value="TreeGrafter"/>
</dbReference>
<keyword evidence="5" id="KW-0862">Zinc</keyword>
<dbReference type="PANTHER" id="PTHR24381:SF393">
    <property type="entry name" value="CHROMATIN-LINKED ADAPTOR FOR MSL PROTEINS, ISOFORM B"/>
    <property type="match status" value="1"/>
</dbReference>
<evidence type="ECO:0000256" key="3">
    <source>
        <dbReference type="ARBA" id="ARBA00022737"/>
    </source>
</evidence>
<protein>
    <recommendedName>
        <fullName evidence="11">C2H2-type domain-containing protein</fullName>
    </recommendedName>
</protein>
<proteinExistence type="predicted"/>
<evidence type="ECO:0000256" key="5">
    <source>
        <dbReference type="ARBA" id="ARBA00022833"/>
    </source>
</evidence>
<feature type="domain" description="C2H2-type" evidence="11">
    <location>
        <begin position="583"/>
        <end position="610"/>
    </location>
</feature>
<keyword evidence="7" id="KW-0238">DNA-binding</keyword>
<dbReference type="FunFam" id="3.30.160.60:FF:000618">
    <property type="entry name" value="zinc finger protein 341 isoform X1"/>
    <property type="match status" value="1"/>
</dbReference>
<keyword evidence="6" id="KW-0805">Transcription regulation</keyword>
<dbReference type="InterPro" id="IPR013087">
    <property type="entry name" value="Znf_C2H2_type"/>
</dbReference>
<feature type="domain" description="C2H2-type" evidence="11">
    <location>
        <begin position="406"/>
        <end position="433"/>
    </location>
</feature>
<evidence type="ECO:0000256" key="10">
    <source>
        <dbReference type="SAM" id="MobiDB-lite"/>
    </source>
</evidence>
<evidence type="ECO:0000256" key="8">
    <source>
        <dbReference type="ARBA" id="ARBA00023163"/>
    </source>
</evidence>
<comment type="subcellular location">
    <subcellularLocation>
        <location evidence="1">Nucleus</location>
    </subcellularLocation>
</comment>
<evidence type="ECO:0000256" key="7">
    <source>
        <dbReference type="ARBA" id="ARBA00023125"/>
    </source>
</evidence>
<dbReference type="Pfam" id="PF13912">
    <property type="entry name" value="zf-C2H2_6"/>
    <property type="match status" value="1"/>
</dbReference>
<keyword evidence="8" id="KW-0804">Transcription</keyword>
<evidence type="ECO:0000313" key="12">
    <source>
        <dbReference type="EMBL" id="EKC35815.1"/>
    </source>
</evidence>
<feature type="region of interest" description="Disordered" evidence="10">
    <location>
        <begin position="206"/>
        <end position="228"/>
    </location>
</feature>
<keyword evidence="9" id="KW-0539">Nucleus</keyword>
<feature type="domain" description="C2H2-type" evidence="11">
    <location>
        <begin position="434"/>
        <end position="463"/>
    </location>
</feature>
<feature type="domain" description="C2H2-type" evidence="11">
    <location>
        <begin position="672"/>
        <end position="701"/>
    </location>
</feature>
<dbReference type="AlphaFoldDB" id="K1R3P4"/>
<dbReference type="InParanoid" id="K1R3P4"/>
<dbReference type="GO" id="GO:0008270">
    <property type="term" value="F:zinc ion binding"/>
    <property type="evidence" value="ECO:0007669"/>
    <property type="project" value="UniProtKB-KW"/>
</dbReference>
<dbReference type="SMART" id="SM00355">
    <property type="entry name" value="ZnF_C2H2"/>
    <property type="match status" value="13"/>
</dbReference>
<evidence type="ECO:0000256" key="4">
    <source>
        <dbReference type="ARBA" id="ARBA00022771"/>
    </source>
</evidence>
<reference evidence="12" key="1">
    <citation type="journal article" date="2012" name="Nature">
        <title>The oyster genome reveals stress adaptation and complexity of shell formation.</title>
        <authorList>
            <person name="Zhang G."/>
            <person name="Fang X."/>
            <person name="Guo X."/>
            <person name="Li L."/>
            <person name="Luo R."/>
            <person name="Xu F."/>
            <person name="Yang P."/>
            <person name="Zhang L."/>
            <person name="Wang X."/>
            <person name="Qi H."/>
            <person name="Xiong Z."/>
            <person name="Que H."/>
            <person name="Xie Y."/>
            <person name="Holland P.W."/>
            <person name="Paps J."/>
            <person name="Zhu Y."/>
            <person name="Wu F."/>
            <person name="Chen Y."/>
            <person name="Wang J."/>
            <person name="Peng C."/>
            <person name="Meng J."/>
            <person name="Yang L."/>
            <person name="Liu J."/>
            <person name="Wen B."/>
            <person name="Zhang N."/>
            <person name="Huang Z."/>
            <person name="Zhu Q."/>
            <person name="Feng Y."/>
            <person name="Mount A."/>
            <person name="Hedgecock D."/>
            <person name="Xu Z."/>
            <person name="Liu Y."/>
            <person name="Domazet-Loso T."/>
            <person name="Du Y."/>
            <person name="Sun X."/>
            <person name="Zhang S."/>
            <person name="Liu B."/>
            <person name="Cheng P."/>
            <person name="Jiang X."/>
            <person name="Li J."/>
            <person name="Fan D."/>
            <person name="Wang W."/>
            <person name="Fu W."/>
            <person name="Wang T."/>
            <person name="Wang B."/>
            <person name="Zhang J."/>
            <person name="Peng Z."/>
            <person name="Li Y."/>
            <person name="Li N."/>
            <person name="Wang J."/>
            <person name="Chen M."/>
            <person name="He Y."/>
            <person name="Tan F."/>
            <person name="Song X."/>
            <person name="Zheng Q."/>
            <person name="Huang R."/>
            <person name="Yang H."/>
            <person name="Du X."/>
            <person name="Chen L."/>
            <person name="Yang M."/>
            <person name="Gaffney P.M."/>
            <person name="Wang S."/>
            <person name="Luo L."/>
            <person name="She Z."/>
            <person name="Ming Y."/>
            <person name="Huang W."/>
            <person name="Zhang S."/>
            <person name="Huang B."/>
            <person name="Zhang Y."/>
            <person name="Qu T."/>
            <person name="Ni P."/>
            <person name="Miao G."/>
            <person name="Wang J."/>
            <person name="Wang Q."/>
            <person name="Steinberg C.E."/>
            <person name="Wang H."/>
            <person name="Li N."/>
            <person name="Qian L."/>
            <person name="Zhang G."/>
            <person name="Li Y."/>
            <person name="Yang H."/>
            <person name="Liu X."/>
            <person name="Wang J."/>
            <person name="Yin Y."/>
            <person name="Wang J."/>
        </authorList>
    </citation>
    <scope>NUCLEOTIDE SEQUENCE [LARGE SCALE GENOMIC DNA]</scope>
    <source>
        <strain evidence="12">05x7-T-G4-1.051#20</strain>
    </source>
</reference>
<dbReference type="Pfam" id="PF00096">
    <property type="entry name" value="zf-C2H2"/>
    <property type="match status" value="5"/>
</dbReference>
<accession>K1R3P4</accession>
<dbReference type="GO" id="GO:0005634">
    <property type="term" value="C:nucleus"/>
    <property type="evidence" value="ECO:0007669"/>
    <property type="project" value="UniProtKB-SubCell"/>
</dbReference>
<dbReference type="GO" id="GO:0000981">
    <property type="term" value="F:DNA-binding transcription factor activity, RNA polymerase II-specific"/>
    <property type="evidence" value="ECO:0007669"/>
    <property type="project" value="TreeGrafter"/>
</dbReference>
<dbReference type="PROSITE" id="PS50157">
    <property type="entry name" value="ZINC_FINGER_C2H2_2"/>
    <property type="match status" value="12"/>
</dbReference>
<feature type="domain" description="C2H2-type" evidence="11">
    <location>
        <begin position="501"/>
        <end position="530"/>
    </location>
</feature>
<dbReference type="HOGENOM" id="CLU_013403_0_0_1"/>
<keyword evidence="4" id="KW-0863">Zinc-finger</keyword>
<dbReference type="SUPFAM" id="SSF57667">
    <property type="entry name" value="beta-beta-alpha zinc fingers"/>
    <property type="match status" value="5"/>
</dbReference>
<dbReference type="EMBL" id="JH818396">
    <property type="protein sequence ID" value="EKC35815.1"/>
    <property type="molecule type" value="Genomic_DNA"/>
</dbReference>
<evidence type="ECO:0000256" key="6">
    <source>
        <dbReference type="ARBA" id="ARBA00023015"/>
    </source>
</evidence>
<evidence type="ECO:0000256" key="1">
    <source>
        <dbReference type="ARBA" id="ARBA00004123"/>
    </source>
</evidence>
<dbReference type="Gene3D" id="3.30.160.60">
    <property type="entry name" value="Classic Zinc Finger"/>
    <property type="match status" value="9"/>
</dbReference>
<evidence type="ECO:0000256" key="9">
    <source>
        <dbReference type="ARBA" id="ARBA00023242"/>
    </source>
</evidence>
<feature type="domain" description="C2H2-type" evidence="11">
    <location>
        <begin position="611"/>
        <end position="643"/>
    </location>
</feature>
<dbReference type="FunFam" id="3.30.160.60:FF:000679">
    <property type="entry name" value="Zinc finger protein 341"/>
    <property type="match status" value="1"/>
</dbReference>
<keyword evidence="2" id="KW-0479">Metal-binding</keyword>
<feature type="domain" description="C2H2-type" evidence="11">
    <location>
        <begin position="287"/>
        <end position="314"/>
    </location>
</feature>
<dbReference type="FunFam" id="3.30.160.60:FF:002343">
    <property type="entry name" value="Zinc finger protein 33A"/>
    <property type="match status" value="1"/>
</dbReference>
<feature type="domain" description="C2H2-type" evidence="11">
    <location>
        <begin position="464"/>
        <end position="487"/>
    </location>
</feature>
<dbReference type="PROSITE" id="PS00028">
    <property type="entry name" value="ZINC_FINGER_C2H2_1"/>
    <property type="match status" value="10"/>
</dbReference>
<evidence type="ECO:0000256" key="2">
    <source>
        <dbReference type="ARBA" id="ARBA00022723"/>
    </source>
</evidence>
<dbReference type="PANTHER" id="PTHR24381">
    <property type="entry name" value="ZINC FINGER PROTEIN"/>
    <property type="match status" value="1"/>
</dbReference>
<feature type="domain" description="C2H2-type" evidence="11">
    <location>
        <begin position="644"/>
        <end position="671"/>
    </location>
</feature>
<sequence>MHPGGGNMGVGKVIGTADGGGSMYHARLGVPGMDSQTAVAVQSLIDSQVITEATPVDEDDVFQCGKCKKQFCSLSAFLGHKQARCNGQRTIVSLPAPRSNPNVQDIIITTSRGSAQAATETLPVSRATQVIQSSIPSFNNAAIAQNMMLADDLMSFNNIDHSLGNQTLQLGSSNSPGGTYLPQVTTFSVQSPNSVTILGPVSSAPSLTPGSSTYSSSNHIQIQPAPSQQATLVTRAEKSIANSIVKPSPTKAGRKSAQAQANVNFVNVRMRRSKSGSIIVEGEKKKLVCQYCNKTFTKNFDLQQHIRAHTGEKPFQCIVCGRAFAQKSNVKKHMNTHKVWPAGTGKTLPSQPPLEVENIITEQPEPPPKVTHKVEVCEKMEREDNSTDSSEPKEDSRTKVMIDNSYICQYCPCKFKTYFHLKSHMVQHKNQQVFKCSMAKCSQVFRELDGFLEHIKEHECEMTYRCHICSKVFVSLYELGLHQYTHSLYPQQGPKTGPRHFQCTRCQNKYSSPEALEHHINTSSHDHPCPHCNKSFTCERYLRRHLPSHGSEGQFQCPTCHKKFKAEHYLKMHALIHTGETPFACEICKTAFNRKDKLKRHMLIHENSKRYKCPFKAVTGCTKEFSRTDKLKSHIVTHSGVRPFKCGECGRCFSRKPHLIEHERGHRADYKFKCQVCHKGFFRPKLFKEHKCVPSKNGEAPQRIYRPRNKRKVGRPRKRMITVETSKDSKISDVRVQNVMVIQSENEKVVKENETQIVEGPSIEVSTQEEAEVEENEKAVIKSEKPPFCVKVTTPVPRYLAVNVHSQSNNILGHGLQTHFIQTSASGSGFQNLVSTNSGYQPITILEPIPIQMTQLDNVALSDQLSLQMTSLQGGVTVSDNNVSVIESVPVQVVMPAEDPDNMMTTHVVVSSSGPDQGYPTSQLEDFTGSEGDPVLQGTENLLKAHAEILQSAQ</sequence>
<feature type="compositionally biased region" description="Polar residues" evidence="10">
    <location>
        <begin position="218"/>
        <end position="228"/>
    </location>
</feature>
<gene>
    <name evidence="12" type="ORF">CGI_10019085</name>
</gene>
<feature type="domain" description="C2H2-type" evidence="11">
    <location>
        <begin position="527"/>
        <end position="554"/>
    </location>
</feature>
<dbReference type="InterPro" id="IPR036236">
    <property type="entry name" value="Znf_C2H2_sf"/>
</dbReference>
<evidence type="ECO:0000259" key="11">
    <source>
        <dbReference type="PROSITE" id="PS50157"/>
    </source>
</evidence>
<organism evidence="12">
    <name type="scientific">Magallana gigas</name>
    <name type="common">Pacific oyster</name>
    <name type="synonym">Crassostrea gigas</name>
    <dbReference type="NCBI Taxonomy" id="29159"/>
    <lineage>
        <taxon>Eukaryota</taxon>
        <taxon>Metazoa</taxon>
        <taxon>Spiralia</taxon>
        <taxon>Lophotrochozoa</taxon>
        <taxon>Mollusca</taxon>
        <taxon>Bivalvia</taxon>
        <taxon>Autobranchia</taxon>
        <taxon>Pteriomorphia</taxon>
        <taxon>Ostreida</taxon>
        <taxon>Ostreoidea</taxon>
        <taxon>Ostreidae</taxon>
        <taxon>Magallana</taxon>
    </lineage>
</organism>